<comment type="caution">
    <text evidence="1">The sequence shown here is derived from an EMBL/GenBank/DDBJ whole genome shotgun (WGS) entry which is preliminary data.</text>
</comment>
<dbReference type="AlphaFoldDB" id="A0A8J2HCK5"/>
<gene>
    <name evidence="1" type="ORF">HICCMSTLAB_LOCUS6741</name>
</gene>
<accession>A0A8J2HCK5</accession>
<keyword evidence="2" id="KW-1185">Reference proteome</keyword>
<evidence type="ECO:0000313" key="2">
    <source>
        <dbReference type="Proteomes" id="UP000786811"/>
    </source>
</evidence>
<dbReference type="Proteomes" id="UP000786811">
    <property type="component" value="Unassembled WGS sequence"/>
</dbReference>
<reference evidence="1" key="1">
    <citation type="submission" date="2021-04" db="EMBL/GenBank/DDBJ databases">
        <authorList>
            <person name="Chebbi M.A.C M."/>
        </authorList>
    </citation>
    <scope>NUCLEOTIDE SEQUENCE</scope>
</reference>
<feature type="non-terminal residue" evidence="1">
    <location>
        <position position="513"/>
    </location>
</feature>
<feature type="non-terminal residue" evidence="1">
    <location>
        <position position="1"/>
    </location>
</feature>
<dbReference type="EMBL" id="CAJNRD030001120">
    <property type="protein sequence ID" value="CAG5093309.1"/>
    <property type="molecule type" value="Genomic_DNA"/>
</dbReference>
<proteinExistence type="predicted"/>
<evidence type="ECO:0000313" key="1">
    <source>
        <dbReference type="EMBL" id="CAG5093309.1"/>
    </source>
</evidence>
<sequence>TNWSSNHLNTFILESSLFCIPFNATHHTERSDSWLDVILLDDQSKLGNYFKSDALFIAGHDYLYCEYQIDLPKPVEKFIVYRNFKNCDHTALSMSLVNALCLGFDVLNNIDPNELLEFFLKGVLDALDDYAPVVKCKINGNSNCWITRDLKNKCRECDKLYKLAKRTGDQIMLKHFRIRRKELKIELNHARETYLKNALVNLPTGRTVWSGLKHLGLIKGKQSSPLNYFDPNVLNDYYAIIVRQHEPCNVEFLDSLFTLYSSKVHCSFDWSMVDIVDVTKALNWTAERGLKLNLNETVAMIIGSNGRLRKLDVNSIPPIVVDGIALPYVNSTKCLGLHISNNLSWKLHVSYTIKKINSAIHSLKVRKNIFTQEIRKLLISATVLPLIDYCSAVLIDYTAENDLILQRAINILNVMTIRTYFIATYFFKLLQIDKPTYLSEQFIDIDSRRSQGLALKSNNVNFEIPHFTSNYYENSFVITVIRLWQTLPPDIIGAYSIEVFKTKLLNYLMEQET</sequence>
<protein>
    <submittedName>
        <fullName evidence="1">Uncharacterized protein</fullName>
    </submittedName>
</protein>
<organism evidence="1 2">
    <name type="scientific">Cotesia congregata</name>
    <name type="common">Parasitoid wasp</name>
    <name type="synonym">Apanteles congregatus</name>
    <dbReference type="NCBI Taxonomy" id="51543"/>
    <lineage>
        <taxon>Eukaryota</taxon>
        <taxon>Metazoa</taxon>
        <taxon>Ecdysozoa</taxon>
        <taxon>Arthropoda</taxon>
        <taxon>Hexapoda</taxon>
        <taxon>Insecta</taxon>
        <taxon>Pterygota</taxon>
        <taxon>Neoptera</taxon>
        <taxon>Endopterygota</taxon>
        <taxon>Hymenoptera</taxon>
        <taxon>Apocrita</taxon>
        <taxon>Ichneumonoidea</taxon>
        <taxon>Braconidae</taxon>
        <taxon>Microgastrinae</taxon>
        <taxon>Cotesia</taxon>
    </lineage>
</organism>
<name>A0A8J2HCK5_COTCN</name>
<dbReference type="OrthoDB" id="7699805at2759"/>